<feature type="domain" description="NIL" evidence="1">
    <location>
        <begin position="2"/>
        <end position="73"/>
    </location>
</feature>
<dbReference type="Proteomes" id="UP000267841">
    <property type="component" value="Unassembled WGS sequence"/>
</dbReference>
<dbReference type="InterPro" id="IPR018449">
    <property type="entry name" value="NIL_domain"/>
</dbReference>
<sequence length="80" mass="9158">MNMVRLQLIYPEELVKEPVLCMVCKNFDVVLNIRTAKVTQDTGILTVEMDGEAEEIEKAIKFIEERGISVQPIEGQIFME</sequence>
<dbReference type="InterPro" id="IPR045865">
    <property type="entry name" value="ACT-like_dom_sf"/>
</dbReference>
<dbReference type="RefSeq" id="WP_121009191.1">
    <property type="nucleotide sequence ID" value="NZ_RCCJ01000001.1"/>
</dbReference>
<evidence type="ECO:0000313" key="3">
    <source>
        <dbReference type="Proteomes" id="UP000267841"/>
    </source>
</evidence>
<dbReference type="Gene3D" id="3.30.70.260">
    <property type="match status" value="1"/>
</dbReference>
<dbReference type="SUPFAM" id="SSF55021">
    <property type="entry name" value="ACT-like"/>
    <property type="match status" value="1"/>
</dbReference>
<evidence type="ECO:0000259" key="1">
    <source>
        <dbReference type="SMART" id="SM00930"/>
    </source>
</evidence>
<dbReference type="Pfam" id="PF09383">
    <property type="entry name" value="NIL"/>
    <property type="match status" value="1"/>
</dbReference>
<reference evidence="2 3" key="1">
    <citation type="submission" date="2018-10" db="EMBL/GenBank/DDBJ databases">
        <title>Genomic Encyclopedia of Archaeal and Bacterial Type Strains, Phase II (KMG-II): from individual species to whole genera.</title>
        <authorList>
            <person name="Goeker M."/>
        </authorList>
    </citation>
    <scope>NUCLEOTIDE SEQUENCE [LARGE SCALE GENOMIC DNA]</scope>
    <source>
        <strain evidence="2 3">DSM 16510</strain>
    </source>
</reference>
<dbReference type="AlphaFoldDB" id="A0A497XMG1"/>
<dbReference type="EMBL" id="RCCJ01000001">
    <property type="protein sequence ID" value="RLJ70087.1"/>
    <property type="molecule type" value="Genomic_DNA"/>
</dbReference>
<comment type="caution">
    <text evidence="2">The sequence shown here is derived from an EMBL/GenBank/DDBJ whole genome shotgun (WGS) entry which is preliminary data.</text>
</comment>
<proteinExistence type="predicted"/>
<keyword evidence="3" id="KW-1185">Reference proteome</keyword>
<accession>A0A497XMG1</accession>
<dbReference type="SMART" id="SM00930">
    <property type="entry name" value="NIL"/>
    <property type="match status" value="1"/>
</dbReference>
<gene>
    <name evidence="2" type="ORF">BCF55_0350</name>
</gene>
<dbReference type="OrthoDB" id="9808559at2"/>
<organism evidence="2 3">
    <name type="scientific">Hydrogenivirga caldilitoris</name>
    <dbReference type="NCBI Taxonomy" id="246264"/>
    <lineage>
        <taxon>Bacteria</taxon>
        <taxon>Pseudomonadati</taxon>
        <taxon>Aquificota</taxon>
        <taxon>Aquificia</taxon>
        <taxon>Aquificales</taxon>
        <taxon>Aquificaceae</taxon>
        <taxon>Hydrogenivirga</taxon>
    </lineage>
</organism>
<name>A0A497XMG1_9AQUI</name>
<protein>
    <submittedName>
        <fullName evidence="2">NIL domain-containing protein</fullName>
    </submittedName>
</protein>
<evidence type="ECO:0000313" key="2">
    <source>
        <dbReference type="EMBL" id="RLJ70087.1"/>
    </source>
</evidence>